<dbReference type="EMBL" id="MFPV01000005">
    <property type="protein sequence ID" value="OGH63377.1"/>
    <property type="molecule type" value="Genomic_DNA"/>
</dbReference>
<name>A0A1F6LVH0_9BACT</name>
<evidence type="ECO:0000313" key="2">
    <source>
        <dbReference type="EMBL" id="OGH63377.1"/>
    </source>
</evidence>
<keyword evidence="1" id="KW-0812">Transmembrane</keyword>
<protein>
    <recommendedName>
        <fullName evidence="4">DUF5666 domain-containing protein</fullName>
    </recommendedName>
</protein>
<evidence type="ECO:0008006" key="4">
    <source>
        <dbReference type="Google" id="ProtNLM"/>
    </source>
</evidence>
<evidence type="ECO:0000313" key="3">
    <source>
        <dbReference type="Proteomes" id="UP000176329"/>
    </source>
</evidence>
<accession>A0A1F6LVH0</accession>
<organism evidence="2 3">
    <name type="scientific">Candidatus Magasanikbacteria bacterium RIFCSPHIGHO2_01_FULL_50_8</name>
    <dbReference type="NCBI Taxonomy" id="1798674"/>
    <lineage>
        <taxon>Bacteria</taxon>
        <taxon>Candidatus Magasanikiibacteriota</taxon>
    </lineage>
</organism>
<keyword evidence="1" id="KW-0472">Membrane</keyword>
<gene>
    <name evidence="2" type="ORF">A2848_01750</name>
</gene>
<sequence length="135" mass="13923">MNKKIVLVSVCGSVVIAAVLFWAGMQYAKKESTSLRAGMSGRAGQFRARGGGTGATGGEFLSGEILSADEKSITITLQNGGSKIIFFSSSTSVGKTVQGTVSDLSVGSRVTVNGSAANDGTVTAEMIQLRQNEIR</sequence>
<dbReference type="AlphaFoldDB" id="A0A1F6LVH0"/>
<proteinExistence type="predicted"/>
<reference evidence="2 3" key="1">
    <citation type="journal article" date="2016" name="Nat. Commun.">
        <title>Thousands of microbial genomes shed light on interconnected biogeochemical processes in an aquifer system.</title>
        <authorList>
            <person name="Anantharaman K."/>
            <person name="Brown C.T."/>
            <person name="Hug L.A."/>
            <person name="Sharon I."/>
            <person name="Castelle C.J."/>
            <person name="Probst A.J."/>
            <person name="Thomas B.C."/>
            <person name="Singh A."/>
            <person name="Wilkins M.J."/>
            <person name="Karaoz U."/>
            <person name="Brodie E.L."/>
            <person name="Williams K.H."/>
            <person name="Hubbard S.S."/>
            <person name="Banfield J.F."/>
        </authorList>
    </citation>
    <scope>NUCLEOTIDE SEQUENCE [LARGE SCALE GENOMIC DNA]</scope>
</reference>
<dbReference type="Proteomes" id="UP000176329">
    <property type="component" value="Unassembled WGS sequence"/>
</dbReference>
<evidence type="ECO:0000256" key="1">
    <source>
        <dbReference type="SAM" id="Phobius"/>
    </source>
</evidence>
<feature type="transmembrane region" description="Helical" evidence="1">
    <location>
        <begin position="6"/>
        <end position="25"/>
    </location>
</feature>
<comment type="caution">
    <text evidence="2">The sequence shown here is derived from an EMBL/GenBank/DDBJ whole genome shotgun (WGS) entry which is preliminary data.</text>
</comment>
<keyword evidence="1" id="KW-1133">Transmembrane helix</keyword>